<dbReference type="KEGG" id="vg:14516115"/>
<keyword evidence="2" id="KW-1185">Reference proteome</keyword>
<accession>L0LAH2</accession>
<sequence length="176" mass="20824">MAITFPIGERQYHNVLYKKLRKTWYDMNQRCYNPKHQSYRFYGAKGVTVCDDWRTLDGFLETVDTVDGWDEDAYIKETFHLDKDIKIEGNKIYSPQTCMFVKPEENFKPTYEVRMRECKAVSPKNEVFMFKNREEFCRQHSLNPLMCTSVSRGSKVTTRVGSLSIYTTQLNLKKLP</sequence>
<dbReference type="RefSeq" id="YP_007349335.1">
    <property type="nucleotide sequence ID" value="NC_020081.2"/>
</dbReference>
<dbReference type="GeneID" id="14516115"/>
<evidence type="ECO:0000313" key="1">
    <source>
        <dbReference type="EMBL" id="AGB62742.1"/>
    </source>
</evidence>
<evidence type="ECO:0000313" key="2">
    <source>
        <dbReference type="Proteomes" id="UP000010364"/>
    </source>
</evidence>
<name>L0LAH2_9CAUD</name>
<proteinExistence type="predicted"/>
<reference evidence="1" key="1">
    <citation type="submission" date="2013-11" db="EMBL/GenBank/DDBJ databases">
        <title>Discovery of phiAGATE novel phage infecting Bacillus pumilus leads to new insights in phylogeny of subfamily Spounavirinae.</title>
        <authorList>
            <person name="Barylski J."/>
            <person name="Nowicki G."/>
            <person name="Gozdzicka-Jozefiak A."/>
        </authorList>
    </citation>
    <scope>NUCLEOTIDE SEQUENCE [LARGE SCALE GENOMIC DNA]</scope>
</reference>
<dbReference type="Proteomes" id="UP000010364">
    <property type="component" value="Segment"/>
</dbReference>
<dbReference type="OrthoDB" id="16085at10239"/>
<protein>
    <submittedName>
        <fullName evidence="1">Uncharacterized protein</fullName>
    </submittedName>
</protein>
<dbReference type="EMBL" id="JX238501">
    <property type="protein sequence ID" value="AGB62742.1"/>
    <property type="molecule type" value="Genomic_DNA"/>
</dbReference>
<organism evidence="1 2">
    <name type="scientific">Bacillus phage phiAGATE</name>
    <dbReference type="NCBI Taxonomy" id="1204533"/>
    <lineage>
        <taxon>Viruses</taxon>
        <taxon>Duplodnaviria</taxon>
        <taxon>Heunggongvirae</taxon>
        <taxon>Uroviricota</taxon>
        <taxon>Caudoviricetes</taxon>
        <taxon>Herelleviridae</taxon>
        <taxon>Bastillevirinae</taxon>
        <taxon>Agatevirus</taxon>
        <taxon>Agatevirus agate</taxon>
    </lineage>
</organism>